<dbReference type="GO" id="GO:0006749">
    <property type="term" value="P:glutathione metabolic process"/>
    <property type="evidence" value="ECO:0007669"/>
    <property type="project" value="InterPro"/>
</dbReference>
<proteinExistence type="inferred from homology"/>
<dbReference type="SFLD" id="SFLDG00358">
    <property type="entry name" value="Main_(cytGST)"/>
    <property type="match status" value="1"/>
</dbReference>
<dbReference type="SFLD" id="SFLDS00019">
    <property type="entry name" value="Glutathione_Transferase_(cytos"/>
    <property type="match status" value="1"/>
</dbReference>
<keyword evidence="2" id="KW-0808">Transferase</keyword>
<dbReference type="InterPro" id="IPR036282">
    <property type="entry name" value="Glutathione-S-Trfase_C_sf"/>
</dbReference>
<dbReference type="InterPro" id="IPR045073">
    <property type="entry name" value="Omega/Tau-like"/>
</dbReference>
<dbReference type="FunFam" id="1.20.1050.10:FF:000012">
    <property type="entry name" value="Tau class glutathione S-transferase"/>
    <property type="match status" value="1"/>
</dbReference>
<gene>
    <name evidence="7" type="primary">LOC115993998</name>
</gene>
<dbReference type="Pfam" id="PF00043">
    <property type="entry name" value="GST_C"/>
    <property type="match status" value="1"/>
</dbReference>
<dbReference type="RefSeq" id="XP_030973861.1">
    <property type="nucleotide sequence ID" value="XM_031118001.1"/>
</dbReference>
<dbReference type="PANTHER" id="PTHR11260:SF474">
    <property type="entry name" value="GLUTATHIONE TRANSFERASE"/>
    <property type="match status" value="1"/>
</dbReference>
<dbReference type="Gene3D" id="3.40.30.10">
    <property type="entry name" value="Glutaredoxin"/>
    <property type="match status" value="1"/>
</dbReference>
<evidence type="ECO:0000256" key="2">
    <source>
        <dbReference type="ARBA" id="ARBA00022679"/>
    </source>
</evidence>
<dbReference type="SUPFAM" id="SSF52833">
    <property type="entry name" value="Thioredoxin-like"/>
    <property type="match status" value="1"/>
</dbReference>
<dbReference type="PANTHER" id="PTHR11260">
    <property type="entry name" value="GLUTATHIONE S-TRANSFERASE, GST, SUPERFAMILY, GST DOMAIN CONTAINING"/>
    <property type="match status" value="1"/>
</dbReference>
<dbReference type="GO" id="GO:0004364">
    <property type="term" value="F:glutathione transferase activity"/>
    <property type="evidence" value="ECO:0007669"/>
    <property type="project" value="UniProtKB-EC"/>
</dbReference>
<protein>
    <recommendedName>
        <fullName evidence="1">glutathione transferase</fullName>
        <ecNumber evidence="1">2.5.1.18</ecNumber>
    </recommendedName>
</protein>
<dbReference type="InParanoid" id="A0A7N2R6F5"/>
<sequence length="224" mass="26021">MAKQEVKLLSFWASPFAWRVEWALKLKGVDYEYIEEDIFNKSSLLLELNPVHKLVPVLIHDGKVILESFIILEYIDETWKQNPLLPQHPYEIAQARFWAKFAEEKLLYATWTAMCSLGEKKENSRKLAIEAVEKIEEVIKGKKFFGGESIGYLDIALGWIAHWLPIWEEVGSMQIVDPAKFPAIIAWMKNFLNHGLIKHNLPPKDRMLVYFHERSKTLSAVQQG</sequence>
<dbReference type="GeneID" id="115993998"/>
<evidence type="ECO:0000256" key="3">
    <source>
        <dbReference type="ARBA" id="ARBA00047960"/>
    </source>
</evidence>
<keyword evidence="8" id="KW-1185">Reference proteome</keyword>
<dbReference type="SFLD" id="SFLDG01152">
    <property type="entry name" value="Main.3:_Omega-_and_Tau-like"/>
    <property type="match status" value="1"/>
</dbReference>
<dbReference type="Proteomes" id="UP000594261">
    <property type="component" value="Chromosome 6"/>
</dbReference>
<dbReference type="KEGG" id="qlo:115993998"/>
<dbReference type="InterPro" id="IPR004045">
    <property type="entry name" value="Glutathione_S-Trfase_N"/>
</dbReference>
<accession>A0A7N2R6F5</accession>
<dbReference type="SUPFAM" id="SSF47616">
    <property type="entry name" value="GST C-terminal domain-like"/>
    <property type="match status" value="1"/>
</dbReference>
<evidence type="ECO:0000256" key="4">
    <source>
        <dbReference type="RuleBase" id="RU003494"/>
    </source>
</evidence>
<evidence type="ECO:0000313" key="7">
    <source>
        <dbReference type="EnsemblPlants" id="QL06p018041:mrna"/>
    </source>
</evidence>
<dbReference type="CDD" id="cd03185">
    <property type="entry name" value="GST_C_Tau"/>
    <property type="match status" value="1"/>
</dbReference>
<evidence type="ECO:0000256" key="1">
    <source>
        <dbReference type="ARBA" id="ARBA00012452"/>
    </source>
</evidence>
<dbReference type="EC" id="2.5.1.18" evidence="1"/>
<dbReference type="Pfam" id="PF02798">
    <property type="entry name" value="GST_N"/>
    <property type="match status" value="1"/>
</dbReference>
<dbReference type="Gene3D" id="1.20.1050.10">
    <property type="match status" value="1"/>
</dbReference>
<dbReference type="InterPro" id="IPR036249">
    <property type="entry name" value="Thioredoxin-like_sf"/>
</dbReference>
<reference evidence="7" key="2">
    <citation type="submission" date="2021-01" db="UniProtKB">
        <authorList>
            <consortium name="EnsemblPlants"/>
        </authorList>
    </citation>
    <scope>IDENTIFICATION</scope>
</reference>
<name>A0A7N2R6F5_QUELO</name>
<dbReference type="InterPro" id="IPR045074">
    <property type="entry name" value="GST_C_Tau"/>
</dbReference>
<dbReference type="InterPro" id="IPR004046">
    <property type="entry name" value="GST_C"/>
</dbReference>
<dbReference type="EnsemblPlants" id="QL06p018041:mrna">
    <property type="protein sequence ID" value="QL06p018041:mrna"/>
    <property type="gene ID" value="QL06p018041"/>
</dbReference>
<dbReference type="FunFam" id="3.40.30.10:FF:000014">
    <property type="entry name" value="Tau class glutathione S-transferase"/>
    <property type="match status" value="1"/>
</dbReference>
<dbReference type="OMA" id="SYWLPVW"/>
<evidence type="ECO:0000259" key="5">
    <source>
        <dbReference type="PROSITE" id="PS50404"/>
    </source>
</evidence>
<dbReference type="CDD" id="cd03058">
    <property type="entry name" value="GST_N_Tau"/>
    <property type="match status" value="1"/>
</dbReference>
<dbReference type="InterPro" id="IPR040079">
    <property type="entry name" value="Glutathione_S-Trfase"/>
</dbReference>
<organism evidence="7 8">
    <name type="scientific">Quercus lobata</name>
    <name type="common">Valley oak</name>
    <dbReference type="NCBI Taxonomy" id="97700"/>
    <lineage>
        <taxon>Eukaryota</taxon>
        <taxon>Viridiplantae</taxon>
        <taxon>Streptophyta</taxon>
        <taxon>Embryophyta</taxon>
        <taxon>Tracheophyta</taxon>
        <taxon>Spermatophyta</taxon>
        <taxon>Magnoliopsida</taxon>
        <taxon>eudicotyledons</taxon>
        <taxon>Gunneridae</taxon>
        <taxon>Pentapetalae</taxon>
        <taxon>rosids</taxon>
        <taxon>fabids</taxon>
        <taxon>Fagales</taxon>
        <taxon>Fagaceae</taxon>
        <taxon>Quercus</taxon>
    </lineage>
</organism>
<dbReference type="InterPro" id="IPR010987">
    <property type="entry name" value="Glutathione-S-Trfase_C-like"/>
</dbReference>
<dbReference type="OrthoDB" id="4951845at2759"/>
<dbReference type="EMBL" id="LRBV02000006">
    <property type="status" value="NOT_ANNOTATED_CDS"/>
    <property type="molecule type" value="Genomic_DNA"/>
</dbReference>
<dbReference type="AlphaFoldDB" id="A0A7N2R6F5"/>
<evidence type="ECO:0000313" key="8">
    <source>
        <dbReference type="Proteomes" id="UP000594261"/>
    </source>
</evidence>
<reference evidence="7 8" key="1">
    <citation type="journal article" date="2016" name="G3 (Bethesda)">
        <title>First Draft Assembly and Annotation of the Genome of a California Endemic Oak Quercus lobata Nee (Fagaceae).</title>
        <authorList>
            <person name="Sork V.L."/>
            <person name="Fitz-Gibbon S.T."/>
            <person name="Puiu D."/>
            <person name="Crepeau M."/>
            <person name="Gugger P.F."/>
            <person name="Sherman R."/>
            <person name="Stevens K."/>
            <person name="Langley C.H."/>
            <person name="Pellegrini M."/>
            <person name="Salzberg S.L."/>
        </authorList>
    </citation>
    <scope>NUCLEOTIDE SEQUENCE [LARGE SCALE GENOMIC DNA]</scope>
    <source>
        <strain evidence="7 8">cv. SW786</strain>
    </source>
</reference>
<comment type="catalytic activity">
    <reaction evidence="3">
        <text>RX + glutathione = an S-substituted glutathione + a halide anion + H(+)</text>
        <dbReference type="Rhea" id="RHEA:16437"/>
        <dbReference type="ChEBI" id="CHEBI:15378"/>
        <dbReference type="ChEBI" id="CHEBI:16042"/>
        <dbReference type="ChEBI" id="CHEBI:17792"/>
        <dbReference type="ChEBI" id="CHEBI:57925"/>
        <dbReference type="ChEBI" id="CHEBI:90779"/>
        <dbReference type="EC" id="2.5.1.18"/>
    </reaction>
</comment>
<feature type="domain" description="GST N-terminal" evidence="5">
    <location>
        <begin position="4"/>
        <end position="83"/>
    </location>
</feature>
<dbReference type="GO" id="GO:0005737">
    <property type="term" value="C:cytoplasm"/>
    <property type="evidence" value="ECO:0007669"/>
    <property type="project" value="TreeGrafter"/>
</dbReference>
<evidence type="ECO:0000259" key="6">
    <source>
        <dbReference type="PROSITE" id="PS50405"/>
    </source>
</evidence>
<comment type="similarity">
    <text evidence="4">Belongs to the GST superfamily.</text>
</comment>
<dbReference type="PROSITE" id="PS50404">
    <property type="entry name" value="GST_NTER"/>
    <property type="match status" value="1"/>
</dbReference>
<feature type="domain" description="GST C-terminal" evidence="6">
    <location>
        <begin position="88"/>
        <end position="211"/>
    </location>
</feature>
<dbReference type="PROSITE" id="PS50405">
    <property type="entry name" value="GST_CTER"/>
    <property type="match status" value="1"/>
</dbReference>
<dbReference type="Gramene" id="QL06p018041:mrna">
    <property type="protein sequence ID" value="QL06p018041:mrna"/>
    <property type="gene ID" value="QL06p018041"/>
</dbReference>